<reference evidence="2" key="1">
    <citation type="submission" date="2021-04" db="EMBL/GenBank/DDBJ databases">
        <title>Taxonomic assessment of Weissella genus.</title>
        <authorList>
            <person name="Fanelli F."/>
            <person name="Chieffi D."/>
            <person name="Dell'Aquila A."/>
            <person name="Gyu-Sung C."/>
            <person name="Franz C.M.A.P."/>
            <person name="Fusco V."/>
        </authorList>
    </citation>
    <scope>NUCLEOTIDE SEQUENCE</scope>
    <source>
        <strain evidence="2">LMG 25373</strain>
    </source>
</reference>
<feature type="transmembrane region" description="Helical" evidence="1">
    <location>
        <begin position="6"/>
        <end position="21"/>
    </location>
</feature>
<proteinExistence type="predicted"/>
<feature type="transmembrane region" description="Helical" evidence="1">
    <location>
        <begin position="28"/>
        <end position="48"/>
    </location>
</feature>
<evidence type="ECO:0000313" key="2">
    <source>
        <dbReference type="EMBL" id="MCM2437222.1"/>
    </source>
</evidence>
<organism evidence="2 3">
    <name type="scientific">Periweissella beninensis</name>
    <dbReference type="NCBI Taxonomy" id="504936"/>
    <lineage>
        <taxon>Bacteria</taxon>
        <taxon>Bacillati</taxon>
        <taxon>Bacillota</taxon>
        <taxon>Bacilli</taxon>
        <taxon>Lactobacillales</taxon>
        <taxon>Lactobacillaceae</taxon>
        <taxon>Periweissella</taxon>
    </lineage>
</organism>
<comment type="caution">
    <text evidence="2">The sequence shown here is derived from an EMBL/GenBank/DDBJ whole genome shotgun (WGS) entry which is preliminary data.</text>
</comment>
<dbReference type="Proteomes" id="UP001057481">
    <property type="component" value="Unassembled WGS sequence"/>
</dbReference>
<dbReference type="EMBL" id="JAGMVS010000059">
    <property type="protein sequence ID" value="MCM2437222.1"/>
    <property type="molecule type" value="Genomic_DNA"/>
</dbReference>
<accession>A0ABT0VHA3</accession>
<sequence>MLNITKILSLGIVIVLAHLLGRRSKVPLPFILIGLGMLFSGFPLYLNLTFNPDLFTFLIIAPLMYIEAKGASRYWIGR</sequence>
<keyword evidence="1" id="KW-0812">Transmembrane</keyword>
<feature type="transmembrane region" description="Helical" evidence="1">
    <location>
        <begin position="54"/>
        <end position="76"/>
    </location>
</feature>
<keyword evidence="3" id="KW-1185">Reference proteome</keyword>
<keyword evidence="1" id="KW-1133">Transmembrane helix</keyword>
<evidence type="ECO:0000313" key="3">
    <source>
        <dbReference type="Proteomes" id="UP001057481"/>
    </source>
</evidence>
<gene>
    <name evidence="2" type="ORF">KAK10_04765</name>
</gene>
<name>A0ABT0VHA3_9LACO</name>
<protein>
    <submittedName>
        <fullName evidence="2">Uncharacterized protein</fullName>
    </submittedName>
</protein>
<keyword evidence="1" id="KW-0472">Membrane</keyword>
<evidence type="ECO:0000256" key="1">
    <source>
        <dbReference type="SAM" id="Phobius"/>
    </source>
</evidence>
<dbReference type="RefSeq" id="WP_205144345.1">
    <property type="nucleotide sequence ID" value="NZ_JAFBDN010000035.1"/>
</dbReference>